<evidence type="ECO:0000313" key="2">
    <source>
        <dbReference type="Proteomes" id="UP000286415"/>
    </source>
</evidence>
<evidence type="ECO:0000313" key="1">
    <source>
        <dbReference type="EMBL" id="KAG5448799.1"/>
    </source>
</evidence>
<keyword evidence="2" id="KW-1185">Reference proteome</keyword>
<dbReference type="EMBL" id="NIRI02000042">
    <property type="protein sequence ID" value="KAG5448799.1"/>
    <property type="molecule type" value="Genomic_DNA"/>
</dbReference>
<proteinExistence type="predicted"/>
<protein>
    <submittedName>
        <fullName evidence="1">Uncharacterized protein</fullName>
    </submittedName>
</protein>
<reference evidence="1 2" key="2">
    <citation type="journal article" date="2021" name="Genomics">
        <title>High-quality reference genome for Clonorchis sinensis.</title>
        <authorList>
            <person name="Young N.D."/>
            <person name="Stroehlein A.J."/>
            <person name="Kinkar L."/>
            <person name="Wang T."/>
            <person name="Sohn W.M."/>
            <person name="Chang B.C.H."/>
            <person name="Kaur P."/>
            <person name="Weisz D."/>
            <person name="Dudchenko O."/>
            <person name="Aiden E.L."/>
            <person name="Korhonen P.K."/>
            <person name="Gasser R.B."/>
        </authorList>
    </citation>
    <scope>NUCLEOTIDE SEQUENCE [LARGE SCALE GENOMIC DNA]</scope>
    <source>
        <strain evidence="1">Cs-k2</strain>
    </source>
</reference>
<dbReference type="AlphaFoldDB" id="A0A3R7GJ30"/>
<sequence length="317" mass="35818">MRSRDDLLSTDNRTTPVRIRPPAGETTYPKHGSTVVRCTWEHTNTGDRFERDLTVRILPANLTGTLDRENTDDPVLDVGDNKQLECDLLPLGLAAELDGVWKATVNGAAADIVEIDHTANRAKIRPRNPPGYYTQETSFVVNCVLLASDDNETVILQFNRTVTVTRKRQFVSNPHTHNHTHTHTHTHTRTYPHTRTHAHAQTQARAHRLPVVFRVLPGSILLASPIRVFPTSSKAIILSCMPIYNSFECQSNHLNCHLCNFRCNSQREWSILQVSRLDAACDLLAPQRGMRTVADEIPMPFRRSDFEQARHLDTGRA</sequence>
<organism evidence="1 2">
    <name type="scientific">Clonorchis sinensis</name>
    <name type="common">Chinese liver fluke</name>
    <dbReference type="NCBI Taxonomy" id="79923"/>
    <lineage>
        <taxon>Eukaryota</taxon>
        <taxon>Metazoa</taxon>
        <taxon>Spiralia</taxon>
        <taxon>Lophotrochozoa</taxon>
        <taxon>Platyhelminthes</taxon>
        <taxon>Trematoda</taxon>
        <taxon>Digenea</taxon>
        <taxon>Opisthorchiida</taxon>
        <taxon>Opisthorchiata</taxon>
        <taxon>Opisthorchiidae</taxon>
        <taxon>Clonorchis</taxon>
    </lineage>
</organism>
<dbReference type="OrthoDB" id="6286103at2759"/>
<gene>
    <name evidence="1" type="ORF">CSKR_111508</name>
</gene>
<reference evidence="1 2" key="1">
    <citation type="journal article" date="2018" name="Biotechnol. Adv.">
        <title>Improved genomic resources and new bioinformatic workflow for the carcinogenic parasite Clonorchis sinensis: Biotechnological implications.</title>
        <authorList>
            <person name="Wang D."/>
            <person name="Korhonen P.K."/>
            <person name="Gasser R.B."/>
            <person name="Young N.D."/>
        </authorList>
    </citation>
    <scope>NUCLEOTIDE SEQUENCE [LARGE SCALE GENOMIC DNA]</scope>
    <source>
        <strain evidence="1">Cs-k2</strain>
    </source>
</reference>
<name>A0A3R7GJ30_CLOSI</name>
<accession>A0A3R7GJ30</accession>
<comment type="caution">
    <text evidence="1">The sequence shown here is derived from an EMBL/GenBank/DDBJ whole genome shotgun (WGS) entry which is preliminary data.</text>
</comment>
<dbReference type="InParanoid" id="A0A3R7GJ30"/>
<dbReference type="Proteomes" id="UP000286415">
    <property type="component" value="Unassembled WGS sequence"/>
</dbReference>